<accession>A0A9P7DNF2</accession>
<proteinExistence type="predicted"/>
<sequence>MRVAPKEKWVDGEIARQFWERTIRDASVQSKKQFIAVMVRFLEGVVQQAMPLTEAVIVSVSIVMRRKTVEMTP</sequence>
<dbReference type="GeneID" id="64635382"/>
<name>A0A9P7DNF2_9AGAM</name>
<reference evidence="1" key="1">
    <citation type="journal article" date="2020" name="New Phytol.">
        <title>Comparative genomics reveals dynamic genome evolution in host specialist ectomycorrhizal fungi.</title>
        <authorList>
            <person name="Lofgren L.A."/>
            <person name="Nguyen N.H."/>
            <person name="Vilgalys R."/>
            <person name="Ruytinx J."/>
            <person name="Liao H.L."/>
            <person name="Branco S."/>
            <person name="Kuo A."/>
            <person name="LaButti K."/>
            <person name="Lipzen A."/>
            <person name="Andreopoulos W."/>
            <person name="Pangilinan J."/>
            <person name="Riley R."/>
            <person name="Hundley H."/>
            <person name="Na H."/>
            <person name="Barry K."/>
            <person name="Grigoriev I.V."/>
            <person name="Stajich J.E."/>
            <person name="Kennedy P.G."/>
        </authorList>
    </citation>
    <scope>NUCLEOTIDE SEQUENCE</scope>
    <source>
        <strain evidence="1">MN1</strain>
    </source>
</reference>
<evidence type="ECO:0000313" key="1">
    <source>
        <dbReference type="EMBL" id="KAG1799085.1"/>
    </source>
</evidence>
<dbReference type="RefSeq" id="XP_041185679.1">
    <property type="nucleotide sequence ID" value="XM_041341366.1"/>
</dbReference>
<gene>
    <name evidence="1" type="ORF">BJ212DRAFT_1488450</name>
</gene>
<dbReference type="EMBL" id="JABBWG010000156">
    <property type="protein sequence ID" value="KAG1799085.1"/>
    <property type="molecule type" value="Genomic_DNA"/>
</dbReference>
<comment type="caution">
    <text evidence="1">The sequence shown here is derived from an EMBL/GenBank/DDBJ whole genome shotgun (WGS) entry which is preliminary data.</text>
</comment>
<protein>
    <submittedName>
        <fullName evidence="1">Uncharacterized protein</fullName>
    </submittedName>
</protein>
<dbReference type="AlphaFoldDB" id="A0A9P7DNF2"/>
<dbReference type="OrthoDB" id="6486656at2759"/>
<keyword evidence="2" id="KW-1185">Reference proteome</keyword>
<organism evidence="1 2">
    <name type="scientific">Suillus subaureus</name>
    <dbReference type="NCBI Taxonomy" id="48587"/>
    <lineage>
        <taxon>Eukaryota</taxon>
        <taxon>Fungi</taxon>
        <taxon>Dikarya</taxon>
        <taxon>Basidiomycota</taxon>
        <taxon>Agaricomycotina</taxon>
        <taxon>Agaricomycetes</taxon>
        <taxon>Agaricomycetidae</taxon>
        <taxon>Boletales</taxon>
        <taxon>Suillineae</taxon>
        <taxon>Suillaceae</taxon>
        <taxon>Suillus</taxon>
    </lineage>
</organism>
<dbReference type="Proteomes" id="UP000807769">
    <property type="component" value="Unassembled WGS sequence"/>
</dbReference>
<evidence type="ECO:0000313" key="2">
    <source>
        <dbReference type="Proteomes" id="UP000807769"/>
    </source>
</evidence>